<dbReference type="AlphaFoldDB" id="A0A7J5XF22"/>
<evidence type="ECO:0000256" key="1">
    <source>
        <dbReference type="SAM" id="MobiDB-lite"/>
    </source>
</evidence>
<protein>
    <submittedName>
        <fullName evidence="2">Uncharacterized protein</fullName>
    </submittedName>
</protein>
<accession>A0A7J5XF22</accession>
<keyword evidence="3" id="KW-1185">Reference proteome</keyword>
<proteinExistence type="predicted"/>
<evidence type="ECO:0000313" key="2">
    <source>
        <dbReference type="EMBL" id="KAF3835655.1"/>
    </source>
</evidence>
<evidence type="ECO:0000313" key="3">
    <source>
        <dbReference type="Proteomes" id="UP000518266"/>
    </source>
</evidence>
<reference evidence="2 3" key="1">
    <citation type="submission" date="2020-03" db="EMBL/GenBank/DDBJ databases">
        <title>Dissostichus mawsoni Genome sequencing and assembly.</title>
        <authorList>
            <person name="Park H."/>
        </authorList>
    </citation>
    <scope>NUCLEOTIDE SEQUENCE [LARGE SCALE GENOMIC DNA]</scope>
    <source>
        <strain evidence="2">DM0001</strain>
        <tissue evidence="2">Muscle</tissue>
    </source>
</reference>
<sequence>MPKQEILNRRQFQADLASSLILRGRPSSGNGSPAATVTSRSPLIAQKRPSSGDGSPPNGAPSKRSQPPLDVRKDLVAHFPGKTKRGRCRHCSKGYTNTQCIKSFSSLSDDSEEAVARYLSRQWVELGLTDVHLSNHTVLLSLPGSTPNTITDRSSHQCSCPTGSHVTSVDRMICPSSSSPTQPTLLLEVCRYCTIVLS</sequence>
<organism evidence="2 3">
    <name type="scientific">Dissostichus mawsoni</name>
    <name type="common">Antarctic cod</name>
    <dbReference type="NCBI Taxonomy" id="36200"/>
    <lineage>
        <taxon>Eukaryota</taxon>
        <taxon>Metazoa</taxon>
        <taxon>Chordata</taxon>
        <taxon>Craniata</taxon>
        <taxon>Vertebrata</taxon>
        <taxon>Euteleostomi</taxon>
        <taxon>Actinopterygii</taxon>
        <taxon>Neopterygii</taxon>
        <taxon>Teleostei</taxon>
        <taxon>Neoteleostei</taxon>
        <taxon>Acanthomorphata</taxon>
        <taxon>Eupercaria</taxon>
        <taxon>Perciformes</taxon>
        <taxon>Notothenioidei</taxon>
        <taxon>Nototheniidae</taxon>
        <taxon>Dissostichus</taxon>
    </lineage>
</organism>
<name>A0A7J5XF22_DISMA</name>
<gene>
    <name evidence="2" type="ORF">F7725_028213</name>
</gene>
<comment type="caution">
    <text evidence="2">The sequence shown here is derived from an EMBL/GenBank/DDBJ whole genome shotgun (WGS) entry which is preliminary data.</text>
</comment>
<dbReference type="OrthoDB" id="123207at2759"/>
<dbReference type="Proteomes" id="UP000518266">
    <property type="component" value="Unassembled WGS sequence"/>
</dbReference>
<feature type="region of interest" description="Disordered" evidence="1">
    <location>
        <begin position="22"/>
        <end position="71"/>
    </location>
</feature>
<feature type="compositionally biased region" description="Polar residues" evidence="1">
    <location>
        <begin position="27"/>
        <end position="41"/>
    </location>
</feature>
<dbReference type="EMBL" id="JAAKFY010000025">
    <property type="protein sequence ID" value="KAF3835655.1"/>
    <property type="molecule type" value="Genomic_DNA"/>
</dbReference>